<reference evidence="20" key="1">
    <citation type="submission" date="2021-01" db="UniProtKB">
        <authorList>
            <consortium name="EnsemblPlants"/>
        </authorList>
    </citation>
    <scope>IDENTIFICATION</scope>
</reference>
<evidence type="ECO:0000256" key="5">
    <source>
        <dbReference type="ARBA" id="ARBA00022679"/>
    </source>
</evidence>
<evidence type="ECO:0000256" key="8">
    <source>
        <dbReference type="ARBA" id="ARBA00022734"/>
    </source>
</evidence>
<keyword evidence="16" id="KW-0325">Glycoprotein</keyword>
<evidence type="ECO:0000256" key="10">
    <source>
        <dbReference type="ARBA" id="ARBA00022777"/>
    </source>
</evidence>
<keyword evidence="14" id="KW-1015">Disulfide bond</keyword>
<dbReference type="GO" id="GO:0016020">
    <property type="term" value="C:membrane"/>
    <property type="evidence" value="ECO:0007669"/>
    <property type="project" value="UniProtKB-SubCell"/>
</dbReference>
<evidence type="ECO:0000259" key="19">
    <source>
        <dbReference type="PROSITE" id="PS50011"/>
    </source>
</evidence>
<evidence type="ECO:0000256" key="2">
    <source>
        <dbReference type="ARBA" id="ARBA00012513"/>
    </source>
</evidence>
<accession>A0A7N0V927</accession>
<evidence type="ECO:0000256" key="11">
    <source>
        <dbReference type="ARBA" id="ARBA00022840"/>
    </source>
</evidence>
<keyword evidence="8" id="KW-0430">Lectin</keyword>
<dbReference type="OMA" id="QPESHIH"/>
<evidence type="ECO:0000256" key="9">
    <source>
        <dbReference type="ARBA" id="ARBA00022741"/>
    </source>
</evidence>
<dbReference type="EnsemblPlants" id="Kaladp0421s0002.1.v1.1">
    <property type="protein sequence ID" value="Kaladp0421s0002.1.v1.1.CDS.1"/>
    <property type="gene ID" value="Kaladp0421s0002.v1.1"/>
</dbReference>
<evidence type="ECO:0000256" key="4">
    <source>
        <dbReference type="ARBA" id="ARBA00022553"/>
    </source>
</evidence>
<evidence type="ECO:0000256" key="1">
    <source>
        <dbReference type="ARBA" id="ARBA00004479"/>
    </source>
</evidence>
<evidence type="ECO:0000256" key="18">
    <source>
        <dbReference type="ARBA" id="ARBA00048679"/>
    </source>
</evidence>
<comment type="subcellular location">
    <subcellularLocation>
        <location evidence="1">Membrane</location>
        <topology evidence="1">Single-pass type I membrane protein</topology>
    </subcellularLocation>
</comment>
<dbReference type="Pfam" id="PF00069">
    <property type="entry name" value="Pkinase"/>
    <property type="match status" value="1"/>
</dbReference>
<dbReference type="GO" id="GO:0030246">
    <property type="term" value="F:carbohydrate binding"/>
    <property type="evidence" value="ECO:0007669"/>
    <property type="project" value="UniProtKB-KW"/>
</dbReference>
<evidence type="ECO:0000256" key="7">
    <source>
        <dbReference type="ARBA" id="ARBA00022729"/>
    </source>
</evidence>
<dbReference type="GO" id="GO:0005524">
    <property type="term" value="F:ATP binding"/>
    <property type="evidence" value="ECO:0007669"/>
    <property type="project" value="UniProtKB-KW"/>
</dbReference>
<dbReference type="InterPro" id="IPR011009">
    <property type="entry name" value="Kinase-like_dom_sf"/>
</dbReference>
<evidence type="ECO:0000256" key="6">
    <source>
        <dbReference type="ARBA" id="ARBA00022692"/>
    </source>
</evidence>
<dbReference type="AlphaFoldDB" id="A0A7N0V927"/>
<keyword evidence="7" id="KW-0732">Signal</keyword>
<evidence type="ECO:0000256" key="14">
    <source>
        <dbReference type="ARBA" id="ARBA00023157"/>
    </source>
</evidence>
<keyword evidence="5" id="KW-0808">Transferase</keyword>
<dbReference type="Gramene" id="Kaladp0421s0002.1.v1.1">
    <property type="protein sequence ID" value="Kaladp0421s0002.1.v1.1.CDS.1"/>
    <property type="gene ID" value="Kaladp0421s0002.v1.1"/>
</dbReference>
<dbReference type="Gene3D" id="3.30.200.20">
    <property type="entry name" value="Phosphorylase Kinase, domain 1"/>
    <property type="match status" value="1"/>
</dbReference>
<evidence type="ECO:0000256" key="17">
    <source>
        <dbReference type="ARBA" id="ARBA00047899"/>
    </source>
</evidence>
<keyword evidence="3" id="KW-0723">Serine/threonine-protein kinase</keyword>
<sequence>MVVAVKRLKKAGQGMEEFLAEMETLGNIHHVNLVRLIGFCADRKNNRMLVYEYMACGSLDKWIFFRDKGSSCLTWNMKKKILFDIAKELAYLHHECRHKIAHLDVKPQDILLDEKFNAKLSDFGTSKLINRNQSEVLTHVRGTLGYLAPEWQHEKITVKADTYSFGVVILEVVTGRKVLDYSQQPESHIHLLSLLQTKAAENRLIDIVDHYSKELTLQSERDQVVAVMQLGMWCLNITYTKRPAMSLVVKFLEGIVASSPNCNLLPVAIKSPRLNCLSSDVKPL</sequence>
<dbReference type="PANTHER" id="PTHR47976">
    <property type="entry name" value="G-TYPE LECTIN S-RECEPTOR-LIKE SERINE/THREONINE-PROTEIN KINASE SD2-5"/>
    <property type="match status" value="1"/>
</dbReference>
<evidence type="ECO:0000256" key="12">
    <source>
        <dbReference type="ARBA" id="ARBA00022989"/>
    </source>
</evidence>
<dbReference type="PROSITE" id="PS50011">
    <property type="entry name" value="PROTEIN_KINASE_DOM"/>
    <property type="match status" value="1"/>
</dbReference>
<keyword evidence="15" id="KW-0675">Receptor</keyword>
<comment type="catalytic activity">
    <reaction evidence="18">
        <text>L-seryl-[protein] + ATP = O-phospho-L-seryl-[protein] + ADP + H(+)</text>
        <dbReference type="Rhea" id="RHEA:17989"/>
        <dbReference type="Rhea" id="RHEA-COMP:9863"/>
        <dbReference type="Rhea" id="RHEA-COMP:11604"/>
        <dbReference type="ChEBI" id="CHEBI:15378"/>
        <dbReference type="ChEBI" id="CHEBI:29999"/>
        <dbReference type="ChEBI" id="CHEBI:30616"/>
        <dbReference type="ChEBI" id="CHEBI:83421"/>
        <dbReference type="ChEBI" id="CHEBI:456216"/>
        <dbReference type="EC" id="2.7.11.1"/>
    </reaction>
</comment>
<dbReference type="InterPro" id="IPR000719">
    <property type="entry name" value="Prot_kinase_dom"/>
</dbReference>
<keyword evidence="6" id="KW-0812">Transmembrane</keyword>
<keyword evidence="4" id="KW-0597">Phosphoprotein</keyword>
<keyword evidence="11" id="KW-0067">ATP-binding</keyword>
<organism evidence="20 21">
    <name type="scientific">Kalanchoe fedtschenkoi</name>
    <name type="common">Lavender scallops</name>
    <name type="synonym">South American air plant</name>
    <dbReference type="NCBI Taxonomy" id="63787"/>
    <lineage>
        <taxon>Eukaryota</taxon>
        <taxon>Viridiplantae</taxon>
        <taxon>Streptophyta</taxon>
        <taxon>Embryophyta</taxon>
        <taxon>Tracheophyta</taxon>
        <taxon>Spermatophyta</taxon>
        <taxon>Magnoliopsida</taxon>
        <taxon>eudicotyledons</taxon>
        <taxon>Gunneridae</taxon>
        <taxon>Pentapetalae</taxon>
        <taxon>Saxifragales</taxon>
        <taxon>Crassulaceae</taxon>
        <taxon>Kalanchoe</taxon>
    </lineage>
</organism>
<evidence type="ECO:0000313" key="20">
    <source>
        <dbReference type="EnsemblPlants" id="Kaladp0421s0002.1.v1.1.CDS.1"/>
    </source>
</evidence>
<proteinExistence type="predicted"/>
<name>A0A7N0V927_KALFE</name>
<dbReference type="PANTHER" id="PTHR47976:SF66">
    <property type="entry name" value="G-TYPE LECTIN S-RECEPTOR-LIKE SERINE_THREONINE-PROTEIN KINASE SD2-5"/>
    <property type="match status" value="1"/>
</dbReference>
<keyword evidence="21" id="KW-1185">Reference proteome</keyword>
<comment type="catalytic activity">
    <reaction evidence="17">
        <text>L-threonyl-[protein] + ATP = O-phospho-L-threonyl-[protein] + ADP + H(+)</text>
        <dbReference type="Rhea" id="RHEA:46608"/>
        <dbReference type="Rhea" id="RHEA-COMP:11060"/>
        <dbReference type="Rhea" id="RHEA-COMP:11605"/>
        <dbReference type="ChEBI" id="CHEBI:15378"/>
        <dbReference type="ChEBI" id="CHEBI:30013"/>
        <dbReference type="ChEBI" id="CHEBI:30616"/>
        <dbReference type="ChEBI" id="CHEBI:61977"/>
        <dbReference type="ChEBI" id="CHEBI:456216"/>
        <dbReference type="EC" id="2.7.11.1"/>
    </reaction>
</comment>
<keyword evidence="10" id="KW-0418">Kinase</keyword>
<protein>
    <recommendedName>
        <fullName evidence="2">non-specific serine/threonine protein kinase</fullName>
        <ecNumber evidence="2">2.7.11.1</ecNumber>
    </recommendedName>
</protein>
<evidence type="ECO:0000256" key="13">
    <source>
        <dbReference type="ARBA" id="ARBA00023136"/>
    </source>
</evidence>
<dbReference type="Proteomes" id="UP000594263">
    <property type="component" value="Unplaced"/>
</dbReference>
<evidence type="ECO:0000256" key="3">
    <source>
        <dbReference type="ARBA" id="ARBA00022527"/>
    </source>
</evidence>
<keyword evidence="13" id="KW-0472">Membrane</keyword>
<feature type="domain" description="Protein kinase" evidence="19">
    <location>
        <begin position="1"/>
        <end position="256"/>
    </location>
</feature>
<dbReference type="FunFam" id="1.10.510.10:FF:000248">
    <property type="entry name" value="S-receptor-like kinase 5"/>
    <property type="match status" value="1"/>
</dbReference>
<evidence type="ECO:0000313" key="21">
    <source>
        <dbReference type="Proteomes" id="UP000594263"/>
    </source>
</evidence>
<keyword evidence="9" id="KW-0547">Nucleotide-binding</keyword>
<dbReference type="EC" id="2.7.11.1" evidence="2"/>
<dbReference type="GO" id="GO:0004674">
    <property type="term" value="F:protein serine/threonine kinase activity"/>
    <property type="evidence" value="ECO:0007669"/>
    <property type="project" value="UniProtKB-KW"/>
</dbReference>
<evidence type="ECO:0000256" key="16">
    <source>
        <dbReference type="ARBA" id="ARBA00023180"/>
    </source>
</evidence>
<dbReference type="SUPFAM" id="SSF56112">
    <property type="entry name" value="Protein kinase-like (PK-like)"/>
    <property type="match status" value="1"/>
</dbReference>
<dbReference type="Gene3D" id="1.10.510.10">
    <property type="entry name" value="Transferase(Phosphotransferase) domain 1"/>
    <property type="match status" value="1"/>
</dbReference>
<evidence type="ECO:0000256" key="15">
    <source>
        <dbReference type="ARBA" id="ARBA00023170"/>
    </source>
</evidence>
<dbReference type="InterPro" id="IPR051343">
    <property type="entry name" value="G-type_lectin_kinases/EP1-like"/>
</dbReference>
<keyword evidence="12" id="KW-1133">Transmembrane helix</keyword>